<evidence type="ECO:0000313" key="1">
    <source>
        <dbReference type="EMBL" id="KAA6397939.1"/>
    </source>
</evidence>
<accession>A0A5J4WUT3</accession>
<organism evidence="1 2">
    <name type="scientific">Streblomastix strix</name>
    <dbReference type="NCBI Taxonomy" id="222440"/>
    <lineage>
        <taxon>Eukaryota</taxon>
        <taxon>Metamonada</taxon>
        <taxon>Preaxostyla</taxon>
        <taxon>Oxymonadida</taxon>
        <taxon>Streblomastigidae</taxon>
        <taxon>Streblomastix</taxon>
    </lineage>
</organism>
<reference evidence="1 2" key="1">
    <citation type="submission" date="2019-03" db="EMBL/GenBank/DDBJ databases">
        <title>Single cell metagenomics reveals metabolic interactions within the superorganism composed of flagellate Streblomastix strix and complex community of Bacteroidetes bacteria on its surface.</title>
        <authorList>
            <person name="Treitli S.C."/>
            <person name="Kolisko M."/>
            <person name="Husnik F."/>
            <person name="Keeling P."/>
            <person name="Hampl V."/>
        </authorList>
    </citation>
    <scope>NUCLEOTIDE SEQUENCE [LARGE SCALE GENOMIC DNA]</scope>
    <source>
        <strain evidence="1">ST1C</strain>
    </source>
</reference>
<dbReference type="Proteomes" id="UP000324800">
    <property type="component" value="Unassembled WGS sequence"/>
</dbReference>
<gene>
    <name evidence="1" type="ORF">EZS28_006535</name>
</gene>
<name>A0A5J4WUT3_9EUKA</name>
<dbReference type="EMBL" id="SNRW01001069">
    <property type="protein sequence ID" value="KAA6397939.1"/>
    <property type="molecule type" value="Genomic_DNA"/>
</dbReference>
<sequence>MKPFLIDKLHVELSGVVGPLRIFGTFHVIKYFRNTKAFLKAEEIVLTHAYTEIDIRYKWSFSPFNLKIFGGEKIVHINHHD</sequence>
<dbReference type="AlphaFoldDB" id="A0A5J4WUT3"/>
<proteinExistence type="predicted"/>
<comment type="caution">
    <text evidence="1">The sequence shown here is derived from an EMBL/GenBank/DDBJ whole genome shotgun (WGS) entry which is preliminary data.</text>
</comment>
<protein>
    <submittedName>
        <fullName evidence="1">Uncharacterized protein</fullName>
    </submittedName>
</protein>
<evidence type="ECO:0000313" key="2">
    <source>
        <dbReference type="Proteomes" id="UP000324800"/>
    </source>
</evidence>